<evidence type="ECO:0000313" key="2">
    <source>
        <dbReference type="EMBL" id="MFB9679200.1"/>
    </source>
</evidence>
<dbReference type="Proteomes" id="UP001589610">
    <property type="component" value="Unassembled WGS sequence"/>
</dbReference>
<keyword evidence="3" id="KW-1185">Reference proteome</keyword>
<feature type="compositionally biased region" description="Basic and acidic residues" evidence="1">
    <location>
        <begin position="1"/>
        <end position="10"/>
    </location>
</feature>
<protein>
    <submittedName>
        <fullName evidence="2">Chaperone modulator CbpM</fullName>
    </submittedName>
</protein>
<comment type="caution">
    <text evidence="2">The sequence shown here is derived from an EMBL/GenBank/DDBJ whole genome shotgun (WGS) entry which is preliminary data.</text>
</comment>
<feature type="compositionally biased region" description="Basic and acidic residues" evidence="1">
    <location>
        <begin position="41"/>
        <end position="70"/>
    </location>
</feature>
<organism evidence="2 3">
    <name type="scientific">Streptosporangium vulgare</name>
    <dbReference type="NCBI Taxonomy" id="46190"/>
    <lineage>
        <taxon>Bacteria</taxon>
        <taxon>Bacillati</taxon>
        <taxon>Actinomycetota</taxon>
        <taxon>Actinomycetes</taxon>
        <taxon>Streptosporangiales</taxon>
        <taxon>Streptosporangiaceae</taxon>
        <taxon>Streptosporangium</taxon>
    </lineage>
</organism>
<name>A0ABV5TL98_9ACTN</name>
<gene>
    <name evidence="2" type="ORF">ACFFRH_27295</name>
</gene>
<proteinExistence type="predicted"/>
<feature type="region of interest" description="Disordered" evidence="1">
    <location>
        <begin position="1"/>
        <end position="76"/>
    </location>
</feature>
<dbReference type="Pfam" id="PF13591">
    <property type="entry name" value="MerR_2"/>
    <property type="match status" value="1"/>
</dbReference>
<accession>A0ABV5TL98</accession>
<dbReference type="Gene3D" id="1.10.1660.10">
    <property type="match status" value="1"/>
</dbReference>
<evidence type="ECO:0000313" key="3">
    <source>
        <dbReference type="Proteomes" id="UP001589610"/>
    </source>
</evidence>
<dbReference type="EMBL" id="JBHMBS010000014">
    <property type="protein sequence ID" value="MFB9679200.1"/>
    <property type="molecule type" value="Genomic_DNA"/>
</dbReference>
<reference evidence="2 3" key="1">
    <citation type="submission" date="2024-09" db="EMBL/GenBank/DDBJ databases">
        <authorList>
            <person name="Sun Q."/>
            <person name="Mori K."/>
        </authorList>
    </citation>
    <scope>NUCLEOTIDE SEQUENCE [LARGE SCALE GENOMIC DNA]</scope>
    <source>
        <strain evidence="2 3">JCM 3028</strain>
    </source>
</reference>
<dbReference type="RefSeq" id="WP_386160553.1">
    <property type="nucleotide sequence ID" value="NZ_JBHMBS010000014.1"/>
</dbReference>
<evidence type="ECO:0000256" key="1">
    <source>
        <dbReference type="SAM" id="MobiDB-lite"/>
    </source>
</evidence>
<sequence>MTHSFPERGTPRPGPPPARPRAGTAGGERAGPASGKGAASRTREGRREARQETRQETRGEAQRETSRETGRTYQLARPERLDLETFARATGTHPELVRRLVVLGVLDARTDAAGHLWLPPSQLLTMARIRRLRAGFSINYAALGLVLDLLDRIADLEAAQRGRPRPIGGSPWT</sequence>
<feature type="compositionally biased region" description="Low complexity" evidence="1">
    <location>
        <begin position="30"/>
        <end position="40"/>
    </location>
</feature>